<accession>A0A8H4A8Y3</accession>
<sequence length="86" mass="10017">MKNAFVRKSKKVALKVFNGDDFPEDELFQEANWNHIFSGKRTIRPFVVNILGFTRNQEGKYMFVLDLCGGGDFHDYFPKHSKAMIK</sequence>
<dbReference type="OrthoDB" id="2791079at2759"/>
<dbReference type="EMBL" id="WTPW01000992">
    <property type="protein sequence ID" value="KAF0464555.1"/>
    <property type="molecule type" value="Genomic_DNA"/>
</dbReference>
<dbReference type="AlphaFoldDB" id="A0A8H4A8Y3"/>
<dbReference type="Proteomes" id="UP000439903">
    <property type="component" value="Unassembled WGS sequence"/>
</dbReference>
<organism evidence="1 2">
    <name type="scientific">Gigaspora margarita</name>
    <dbReference type="NCBI Taxonomy" id="4874"/>
    <lineage>
        <taxon>Eukaryota</taxon>
        <taxon>Fungi</taxon>
        <taxon>Fungi incertae sedis</taxon>
        <taxon>Mucoromycota</taxon>
        <taxon>Glomeromycotina</taxon>
        <taxon>Glomeromycetes</taxon>
        <taxon>Diversisporales</taxon>
        <taxon>Gigasporaceae</taxon>
        <taxon>Gigaspora</taxon>
    </lineage>
</organism>
<evidence type="ECO:0000313" key="1">
    <source>
        <dbReference type="EMBL" id="KAF0464555.1"/>
    </source>
</evidence>
<dbReference type="Gene3D" id="1.10.510.10">
    <property type="entry name" value="Transferase(Phosphotransferase) domain 1"/>
    <property type="match status" value="1"/>
</dbReference>
<keyword evidence="2" id="KW-1185">Reference proteome</keyword>
<evidence type="ECO:0000313" key="2">
    <source>
        <dbReference type="Proteomes" id="UP000439903"/>
    </source>
</evidence>
<reference evidence="1 2" key="1">
    <citation type="journal article" date="2019" name="Environ. Microbiol.">
        <title>At the nexus of three kingdoms: the genome of the mycorrhizal fungus Gigaspora margarita provides insights into plant, endobacterial and fungal interactions.</title>
        <authorList>
            <person name="Venice F."/>
            <person name="Ghignone S."/>
            <person name="Salvioli di Fossalunga A."/>
            <person name="Amselem J."/>
            <person name="Novero M."/>
            <person name="Xianan X."/>
            <person name="Sedzielewska Toro K."/>
            <person name="Morin E."/>
            <person name="Lipzen A."/>
            <person name="Grigoriev I.V."/>
            <person name="Henrissat B."/>
            <person name="Martin F.M."/>
            <person name="Bonfante P."/>
        </authorList>
    </citation>
    <scope>NUCLEOTIDE SEQUENCE [LARGE SCALE GENOMIC DNA]</scope>
    <source>
        <strain evidence="1 2">BEG34</strain>
    </source>
</reference>
<dbReference type="InterPro" id="IPR011009">
    <property type="entry name" value="Kinase-like_dom_sf"/>
</dbReference>
<protein>
    <submittedName>
        <fullName evidence="1">Uncharacterized protein</fullName>
    </submittedName>
</protein>
<comment type="caution">
    <text evidence="1">The sequence shown here is derived from an EMBL/GenBank/DDBJ whole genome shotgun (WGS) entry which is preliminary data.</text>
</comment>
<name>A0A8H4A8Y3_GIGMA</name>
<gene>
    <name evidence="1" type="ORF">F8M41_026509</name>
</gene>
<proteinExistence type="predicted"/>
<dbReference type="SUPFAM" id="SSF56112">
    <property type="entry name" value="Protein kinase-like (PK-like)"/>
    <property type="match status" value="1"/>
</dbReference>